<reference evidence="1 2" key="1">
    <citation type="submission" date="2019-02" db="EMBL/GenBank/DDBJ databases">
        <title>Deep-cultivation of Planctomycetes and their phenomic and genomic characterization uncovers novel biology.</title>
        <authorList>
            <person name="Wiegand S."/>
            <person name="Jogler M."/>
            <person name="Boedeker C."/>
            <person name="Pinto D."/>
            <person name="Vollmers J."/>
            <person name="Rivas-Marin E."/>
            <person name="Kohn T."/>
            <person name="Peeters S.H."/>
            <person name="Heuer A."/>
            <person name="Rast P."/>
            <person name="Oberbeckmann S."/>
            <person name="Bunk B."/>
            <person name="Jeske O."/>
            <person name="Meyerdierks A."/>
            <person name="Storesund J.E."/>
            <person name="Kallscheuer N."/>
            <person name="Luecker S."/>
            <person name="Lage O.M."/>
            <person name="Pohl T."/>
            <person name="Merkel B.J."/>
            <person name="Hornburger P."/>
            <person name="Mueller R.-W."/>
            <person name="Bruemmer F."/>
            <person name="Labrenz M."/>
            <person name="Spormann A.M."/>
            <person name="Op den Camp H."/>
            <person name="Overmann J."/>
            <person name="Amann R."/>
            <person name="Jetten M.S.M."/>
            <person name="Mascher T."/>
            <person name="Medema M.H."/>
            <person name="Devos D.P."/>
            <person name="Kaster A.-K."/>
            <person name="Ovreas L."/>
            <person name="Rohde M."/>
            <person name="Galperin M.Y."/>
            <person name="Jogler C."/>
        </authorList>
    </citation>
    <scope>NUCLEOTIDE SEQUENCE [LARGE SCALE GENOMIC DNA]</scope>
    <source>
        <strain evidence="1 2">Pla163</strain>
    </source>
</reference>
<dbReference type="RefSeq" id="WP_145183201.1">
    <property type="nucleotide sequence ID" value="NZ_CP036290.1"/>
</dbReference>
<sequence>MSIALIGYLVLSTANPFERVDGGSRSVPEAEAGATLATAADLVSRQAVEGAVEDVAARSLDALFLAIADSEEHVVRGTGSESTASDLERAVAELAARERGLEDVVDRLSELGAVGAVAVHGEPEQLQRLRYGAVRAVYWLVPLWAGDAAGREDDPAGAGASAAVRSALSRSCALLVSIDGATADFLADNLVALLEGELAIEPGPRLLDELLTLRVRHRERANVIDRVLLALAGRLDAKTRDALARWLLADPSDTEAVTRGLVELFALGEPWLALDVARDTFERGGPNERHMVALAVAREAPVDMAVGFLVERAGDLGGVPTAWFELGERDGGLDELRLAYADLRVDETGDPDARRLTVLGMGGAEAPELRAIALDDPDPDVRGQALLTLTAQDGAGTTRDVEAILDALDREPGGSLSALLWASQNVLDQGGGPQRAPHTQQLVDRLRSLVLDDTRAPSERREVLEAIEAWIDPNERLWLWDVLGG</sequence>
<accession>A0A518CW64</accession>
<dbReference type="Proteomes" id="UP000319342">
    <property type="component" value="Chromosome"/>
</dbReference>
<dbReference type="EMBL" id="CP036290">
    <property type="protein sequence ID" value="QDU83466.1"/>
    <property type="molecule type" value="Genomic_DNA"/>
</dbReference>
<proteinExistence type="predicted"/>
<name>A0A518CW64_9BACT</name>
<dbReference type="AlphaFoldDB" id="A0A518CW64"/>
<keyword evidence="2" id="KW-1185">Reference proteome</keyword>
<organism evidence="1 2">
    <name type="scientific">Rohdeia mirabilis</name>
    <dbReference type="NCBI Taxonomy" id="2528008"/>
    <lineage>
        <taxon>Bacteria</taxon>
        <taxon>Pseudomonadati</taxon>
        <taxon>Planctomycetota</taxon>
        <taxon>Planctomycetia</taxon>
        <taxon>Planctomycetia incertae sedis</taxon>
        <taxon>Rohdeia</taxon>
    </lineage>
</organism>
<gene>
    <name evidence="1" type="ORF">Pla163_05650</name>
</gene>
<evidence type="ECO:0000313" key="1">
    <source>
        <dbReference type="EMBL" id="QDU83466.1"/>
    </source>
</evidence>
<protein>
    <submittedName>
        <fullName evidence="1">Uncharacterized protein</fullName>
    </submittedName>
</protein>
<evidence type="ECO:0000313" key="2">
    <source>
        <dbReference type="Proteomes" id="UP000319342"/>
    </source>
</evidence>